<name>A0A7W7ZJK4_9BACT</name>
<evidence type="ECO:0000256" key="5">
    <source>
        <dbReference type="ARBA" id="ARBA00023136"/>
    </source>
</evidence>
<evidence type="ECO:0000256" key="7">
    <source>
        <dbReference type="SAM" id="Phobius"/>
    </source>
</evidence>
<feature type="transmembrane region" description="Helical" evidence="7">
    <location>
        <begin position="719"/>
        <end position="745"/>
    </location>
</feature>
<feature type="transmembrane region" description="Helical" evidence="7">
    <location>
        <begin position="21"/>
        <end position="42"/>
    </location>
</feature>
<feature type="transmembrane region" description="Helical" evidence="7">
    <location>
        <begin position="256"/>
        <end position="279"/>
    </location>
</feature>
<protein>
    <recommendedName>
        <fullName evidence="12">FtsX-like permease family protein</fullName>
    </recommendedName>
</protein>
<comment type="subcellular location">
    <subcellularLocation>
        <location evidence="1">Cell membrane</location>
        <topology evidence="1">Multi-pass membrane protein</topology>
    </subcellularLocation>
</comment>
<keyword evidence="2" id="KW-1003">Cell membrane</keyword>
<dbReference type="InterPro" id="IPR003838">
    <property type="entry name" value="ABC3_permease_C"/>
</dbReference>
<dbReference type="EMBL" id="JACHIP010000018">
    <property type="protein sequence ID" value="MBB5060749.1"/>
    <property type="molecule type" value="Genomic_DNA"/>
</dbReference>
<keyword evidence="3 7" id="KW-0812">Transmembrane</keyword>
<comment type="similarity">
    <text evidence="6">Belongs to the ABC-4 integral membrane protein family.</text>
</comment>
<dbReference type="Pfam" id="PF02687">
    <property type="entry name" value="FtsX"/>
    <property type="match status" value="1"/>
</dbReference>
<dbReference type="RefSeq" id="WP_184223233.1">
    <property type="nucleotide sequence ID" value="NZ_JACHIP010000018.1"/>
</dbReference>
<feature type="transmembrane region" description="Helical" evidence="7">
    <location>
        <begin position="400"/>
        <end position="424"/>
    </location>
</feature>
<dbReference type="InterPro" id="IPR025857">
    <property type="entry name" value="MacB_PCD"/>
</dbReference>
<dbReference type="InterPro" id="IPR050250">
    <property type="entry name" value="Macrolide_Exporter_MacB"/>
</dbReference>
<dbReference type="AlphaFoldDB" id="A0A7W7ZJK4"/>
<sequence length="797" mass="85290">MPQFLSRYSSIAKKWDIGRPLLLATSALFLSFVALTTVFSVYSTVRDHAFPYPRWQKILQLQFLRNGIPSGVVWVRQDDLATIKGLGCVDNAAISMSSQDLLSTSQGTFKVIHISSSNELASLLSVSPLMGLETPRDGALLAYDAWERLFDKDATILGTRVKVGARVVTITGIMPRTFRWSNGDIFTDLQSDDAHAAHPLYLAIKQSASASACAGQAMRIVNDLVSRDEGQGLDPSLHLAPLFLGQPALGEFTRHLYAIMIGTLILAIVSGANAAVLSLTRAVRDRPTRAVEIALGSSLPRLIWTSSKDYLACSFTAALAALVTSYELLKHPTLWLPLQALPAGLEFHLSGLALLSLTSATLLATLIMAILPNRALILSPTAVTTALAGSKSTASKHLRYVYFLSVVGQAFLSISLLATTITIVRRTQGQLHVEEGFSTQGVISEAFILPATQYPTWTSKRTALETLRETVGRSADVTISAAAPPLPALDAEVSEGIAPPPAGRFDRAQLISVDDNFLNVFRLTLEAGRPFAAHDMTGSVHVALVSKAFARLVFGSRDPLGRSIYLPALKYGYPKVGRPSEPIPVVTVIGVVADVVSPLIAASARPAVYVPLPLFMPEAMWVHLKASSDARPITEANLPWLGRSTLPGAVGASPVLLQGFYESLLMGSEILLERLFVIFALFSLVIATIGGYSLTEYTAATRTREFGIKLALGAHRRQILMSTLSSSMGGVLLSGFIVWAATFAVSRSGELAAVLGVASGAVVASSTLMVFATIVFASAAPARRATRLDIVTALREE</sequence>
<feature type="transmembrane region" description="Helical" evidence="7">
    <location>
        <begin position="751"/>
        <end position="777"/>
    </location>
</feature>
<accession>A0A7W7ZJK4</accession>
<dbReference type="GO" id="GO:0022857">
    <property type="term" value="F:transmembrane transporter activity"/>
    <property type="evidence" value="ECO:0007669"/>
    <property type="project" value="TreeGrafter"/>
</dbReference>
<evidence type="ECO:0000313" key="11">
    <source>
        <dbReference type="Proteomes" id="UP000540989"/>
    </source>
</evidence>
<evidence type="ECO:0000313" key="10">
    <source>
        <dbReference type="EMBL" id="MBB5060749.1"/>
    </source>
</evidence>
<dbReference type="PANTHER" id="PTHR30572:SF4">
    <property type="entry name" value="ABC TRANSPORTER PERMEASE YTRF"/>
    <property type="match status" value="1"/>
</dbReference>
<feature type="transmembrane region" description="Helical" evidence="7">
    <location>
        <begin position="310"/>
        <end position="329"/>
    </location>
</feature>
<evidence type="ECO:0000256" key="4">
    <source>
        <dbReference type="ARBA" id="ARBA00022989"/>
    </source>
</evidence>
<keyword evidence="5 7" id="KW-0472">Membrane</keyword>
<evidence type="ECO:0008006" key="12">
    <source>
        <dbReference type="Google" id="ProtNLM"/>
    </source>
</evidence>
<evidence type="ECO:0000256" key="6">
    <source>
        <dbReference type="ARBA" id="ARBA00038076"/>
    </source>
</evidence>
<organism evidence="10 11">
    <name type="scientific">Granulicella aggregans</name>
    <dbReference type="NCBI Taxonomy" id="474949"/>
    <lineage>
        <taxon>Bacteria</taxon>
        <taxon>Pseudomonadati</taxon>
        <taxon>Acidobacteriota</taxon>
        <taxon>Terriglobia</taxon>
        <taxon>Terriglobales</taxon>
        <taxon>Acidobacteriaceae</taxon>
        <taxon>Granulicella</taxon>
    </lineage>
</organism>
<dbReference type="PANTHER" id="PTHR30572">
    <property type="entry name" value="MEMBRANE COMPONENT OF TRANSPORTER-RELATED"/>
    <property type="match status" value="1"/>
</dbReference>
<dbReference type="Proteomes" id="UP000540989">
    <property type="component" value="Unassembled WGS sequence"/>
</dbReference>
<reference evidence="10 11" key="1">
    <citation type="submission" date="2020-08" db="EMBL/GenBank/DDBJ databases">
        <title>Genomic Encyclopedia of Type Strains, Phase IV (KMG-V): Genome sequencing to study the core and pangenomes of soil and plant-associated prokaryotes.</title>
        <authorList>
            <person name="Whitman W."/>
        </authorList>
    </citation>
    <scope>NUCLEOTIDE SEQUENCE [LARGE SCALE GENOMIC DNA]</scope>
    <source>
        <strain evidence="10 11">M8UP14</strain>
    </source>
</reference>
<proteinExistence type="inferred from homology"/>
<dbReference type="Pfam" id="PF12704">
    <property type="entry name" value="MacB_PCD"/>
    <property type="match status" value="2"/>
</dbReference>
<feature type="domain" description="MacB-like periplasmic core" evidence="9">
    <location>
        <begin position="22"/>
        <end position="209"/>
    </location>
</feature>
<keyword evidence="11" id="KW-1185">Reference proteome</keyword>
<feature type="domain" description="MacB-like periplasmic core" evidence="9">
    <location>
        <begin position="476"/>
        <end position="630"/>
    </location>
</feature>
<evidence type="ECO:0000256" key="2">
    <source>
        <dbReference type="ARBA" id="ARBA00022475"/>
    </source>
</evidence>
<comment type="caution">
    <text evidence="10">The sequence shown here is derived from an EMBL/GenBank/DDBJ whole genome shotgun (WGS) entry which is preliminary data.</text>
</comment>
<feature type="transmembrane region" description="Helical" evidence="7">
    <location>
        <begin position="349"/>
        <end position="371"/>
    </location>
</feature>
<gene>
    <name evidence="10" type="ORF">HDF16_005485</name>
</gene>
<evidence type="ECO:0000256" key="1">
    <source>
        <dbReference type="ARBA" id="ARBA00004651"/>
    </source>
</evidence>
<dbReference type="GO" id="GO:0005886">
    <property type="term" value="C:plasma membrane"/>
    <property type="evidence" value="ECO:0007669"/>
    <property type="project" value="UniProtKB-SubCell"/>
</dbReference>
<keyword evidence="4 7" id="KW-1133">Transmembrane helix</keyword>
<evidence type="ECO:0000259" key="9">
    <source>
        <dbReference type="Pfam" id="PF12704"/>
    </source>
</evidence>
<evidence type="ECO:0000259" key="8">
    <source>
        <dbReference type="Pfam" id="PF02687"/>
    </source>
</evidence>
<evidence type="ECO:0000256" key="3">
    <source>
        <dbReference type="ARBA" id="ARBA00022692"/>
    </source>
</evidence>
<feature type="transmembrane region" description="Helical" evidence="7">
    <location>
        <begin position="675"/>
        <end position="694"/>
    </location>
</feature>
<feature type="domain" description="ABC3 transporter permease C-terminal" evidence="8">
    <location>
        <begin position="678"/>
        <end position="789"/>
    </location>
</feature>